<dbReference type="SUPFAM" id="SSF53474">
    <property type="entry name" value="alpha/beta-Hydrolases"/>
    <property type="match status" value="1"/>
</dbReference>
<dbReference type="RefSeq" id="WP_067672675.1">
    <property type="nucleotide sequence ID" value="NZ_CBCSIK010000002.1"/>
</dbReference>
<protein>
    <submittedName>
        <fullName evidence="2">Alpha/beta hydrolase</fullName>
    </submittedName>
</protein>
<evidence type="ECO:0000313" key="2">
    <source>
        <dbReference type="EMBL" id="KYQ70461.1"/>
    </source>
</evidence>
<gene>
    <name evidence="2" type="ORF">AZH43_04730</name>
</gene>
<dbReference type="GO" id="GO:0016787">
    <property type="term" value="F:hydrolase activity"/>
    <property type="evidence" value="ECO:0007669"/>
    <property type="project" value="UniProtKB-KW"/>
</dbReference>
<accession>A0A151XXA5</accession>
<keyword evidence="3" id="KW-1185">Reference proteome</keyword>
<dbReference type="EMBL" id="LUAW01000071">
    <property type="protein sequence ID" value="KYQ70461.1"/>
    <property type="molecule type" value="Genomic_DNA"/>
</dbReference>
<evidence type="ECO:0000313" key="3">
    <source>
        <dbReference type="Proteomes" id="UP000076276"/>
    </source>
</evidence>
<comment type="caution">
    <text evidence="2">The sequence shown here is derived from an EMBL/GenBank/DDBJ whole genome shotgun (WGS) entry which is preliminary data.</text>
</comment>
<sequence length="201" mass="22078">MTHLVFLPGASGNTEFWQPLIQLLPADYSTQVIAYPGFGAEPAQAGVKDFESLSEYVLNQIGPESILIAQSMGGIFAVQAALKKPESVKSMVLMATSGGIDLSAFNAENWRTAYNEEFLNHPDWFTAVQLDYSAQLPQIKQKILLLWGDADAISPVAVGQYLHQQFEDSDLQLIHGGGHLFAQDDADEVAPLIQRYLLQLI</sequence>
<dbReference type="InterPro" id="IPR029058">
    <property type="entry name" value="AB_hydrolase_fold"/>
</dbReference>
<evidence type="ECO:0000259" key="1">
    <source>
        <dbReference type="Pfam" id="PF00561"/>
    </source>
</evidence>
<dbReference type="PANTHER" id="PTHR43194">
    <property type="entry name" value="HYDROLASE ALPHA/BETA FOLD FAMILY"/>
    <property type="match status" value="1"/>
</dbReference>
<proteinExistence type="predicted"/>
<feature type="domain" description="AB hydrolase-1" evidence="1">
    <location>
        <begin position="3"/>
        <end position="122"/>
    </location>
</feature>
<dbReference type="Gene3D" id="3.40.50.1820">
    <property type="entry name" value="alpha/beta hydrolase"/>
    <property type="match status" value="1"/>
</dbReference>
<dbReference type="Pfam" id="PF00561">
    <property type="entry name" value="Abhydrolase_1"/>
    <property type="match status" value="1"/>
</dbReference>
<organism evidence="2 3">
    <name type="scientific">Acinetobacter pragensis</name>
    <dbReference type="NCBI Taxonomy" id="1806892"/>
    <lineage>
        <taxon>Bacteria</taxon>
        <taxon>Pseudomonadati</taxon>
        <taxon>Pseudomonadota</taxon>
        <taxon>Gammaproteobacteria</taxon>
        <taxon>Moraxellales</taxon>
        <taxon>Moraxellaceae</taxon>
        <taxon>Acinetobacter</taxon>
    </lineage>
</organism>
<dbReference type="Proteomes" id="UP000076276">
    <property type="component" value="Unassembled WGS sequence"/>
</dbReference>
<dbReference type="InterPro" id="IPR050228">
    <property type="entry name" value="Carboxylesterase_BioH"/>
</dbReference>
<dbReference type="InterPro" id="IPR000073">
    <property type="entry name" value="AB_hydrolase_1"/>
</dbReference>
<keyword evidence="2" id="KW-0378">Hydrolase</keyword>
<dbReference type="PANTHER" id="PTHR43194:SF2">
    <property type="entry name" value="PEROXISOMAL MEMBRANE PROTEIN LPX1"/>
    <property type="match status" value="1"/>
</dbReference>
<name>A0A151XXA5_9GAMM</name>
<reference evidence="2 3" key="1">
    <citation type="submission" date="2016-03" db="EMBL/GenBank/DDBJ databases">
        <title>Acinetobacter genomospecies 28 strain ANC 4149.</title>
        <authorList>
            <person name="Radolfova-Krizova L."/>
            <person name="Nemec A."/>
        </authorList>
    </citation>
    <scope>NUCLEOTIDE SEQUENCE [LARGE SCALE GENOMIC DNA]</scope>
    <source>
        <strain evidence="2 3">ANC 4149</strain>
    </source>
</reference>
<dbReference type="STRING" id="1806892.AZH43_04730"/>
<dbReference type="OrthoDB" id="5521505at2"/>
<dbReference type="AlphaFoldDB" id="A0A151XXA5"/>